<dbReference type="EMBL" id="JACHGY010000001">
    <property type="protein sequence ID" value="MBB6430475.1"/>
    <property type="molecule type" value="Genomic_DNA"/>
</dbReference>
<sequence length="167" mass="17756">MVDLGFGISDLGRKAAMLFVAGLLVVLVGCSPYRLQGVVVAGEMPGVEVVNQNDPRLAGTGGGVAGASLVVLLDPERLSPKRVGEGHTDADGRFALPIDTFGAGALMLDIELRASRPGYLSVSERMQLPGGNQRVIITVLRGDDPQKFESDDILRDTLREAEPFLRD</sequence>
<protein>
    <recommendedName>
        <fullName evidence="4">Carboxypeptidase regulatory-like domain-containing protein</fullName>
    </recommendedName>
</protein>
<keyword evidence="1" id="KW-1133">Transmembrane helix</keyword>
<reference evidence="2 3" key="1">
    <citation type="submission" date="2020-08" db="EMBL/GenBank/DDBJ databases">
        <title>Genomic Encyclopedia of Type Strains, Phase IV (KMG-IV): sequencing the most valuable type-strain genomes for metagenomic binning, comparative biology and taxonomic classification.</title>
        <authorList>
            <person name="Goeker M."/>
        </authorList>
    </citation>
    <scope>NUCLEOTIDE SEQUENCE [LARGE SCALE GENOMIC DNA]</scope>
    <source>
        <strain evidence="2 3">DSM 103725</strain>
    </source>
</reference>
<feature type="transmembrane region" description="Helical" evidence="1">
    <location>
        <begin position="15"/>
        <end position="35"/>
    </location>
</feature>
<evidence type="ECO:0000313" key="3">
    <source>
        <dbReference type="Proteomes" id="UP000541810"/>
    </source>
</evidence>
<dbReference type="Proteomes" id="UP000541810">
    <property type="component" value="Unassembled WGS sequence"/>
</dbReference>
<keyword evidence="3" id="KW-1185">Reference proteome</keyword>
<name>A0A7X0H724_9BACT</name>
<keyword evidence="1" id="KW-0472">Membrane</keyword>
<evidence type="ECO:0000313" key="2">
    <source>
        <dbReference type="EMBL" id="MBB6430475.1"/>
    </source>
</evidence>
<comment type="caution">
    <text evidence="2">The sequence shown here is derived from an EMBL/GenBank/DDBJ whole genome shotgun (WGS) entry which is preliminary data.</text>
</comment>
<evidence type="ECO:0000256" key="1">
    <source>
        <dbReference type="SAM" id="Phobius"/>
    </source>
</evidence>
<keyword evidence="1" id="KW-0812">Transmembrane</keyword>
<evidence type="ECO:0008006" key="4">
    <source>
        <dbReference type="Google" id="ProtNLM"/>
    </source>
</evidence>
<dbReference type="AlphaFoldDB" id="A0A7X0H724"/>
<gene>
    <name evidence="2" type="ORF">HNQ40_002281</name>
</gene>
<organism evidence="2 3">
    <name type="scientific">Algisphaera agarilytica</name>
    <dbReference type="NCBI Taxonomy" id="1385975"/>
    <lineage>
        <taxon>Bacteria</taxon>
        <taxon>Pseudomonadati</taxon>
        <taxon>Planctomycetota</taxon>
        <taxon>Phycisphaerae</taxon>
        <taxon>Phycisphaerales</taxon>
        <taxon>Phycisphaeraceae</taxon>
        <taxon>Algisphaera</taxon>
    </lineage>
</organism>
<proteinExistence type="predicted"/>
<accession>A0A7X0H724</accession>